<comment type="caution">
    <text evidence="1">The sequence shown here is derived from an EMBL/GenBank/DDBJ whole genome shotgun (WGS) entry which is preliminary data.</text>
</comment>
<organism evidence="1 2">
    <name type="scientific">Streptomyces mauvecolor</name>
    <dbReference type="NCBI Taxonomy" id="58345"/>
    <lineage>
        <taxon>Bacteria</taxon>
        <taxon>Bacillati</taxon>
        <taxon>Actinomycetota</taxon>
        <taxon>Actinomycetes</taxon>
        <taxon>Kitasatosporales</taxon>
        <taxon>Streptomycetaceae</taxon>
        <taxon>Streptomyces</taxon>
    </lineage>
</organism>
<proteinExistence type="predicted"/>
<evidence type="ECO:0000313" key="1">
    <source>
        <dbReference type="EMBL" id="MFC4961787.1"/>
    </source>
</evidence>
<dbReference type="RefSeq" id="WP_308433936.1">
    <property type="nucleotide sequence ID" value="NZ_BAAASQ010000009.1"/>
</dbReference>
<reference evidence="2" key="1">
    <citation type="journal article" date="2019" name="Int. J. Syst. Evol. Microbiol.">
        <title>The Global Catalogue of Microorganisms (GCM) 10K type strain sequencing project: providing services to taxonomists for standard genome sequencing and annotation.</title>
        <authorList>
            <consortium name="The Broad Institute Genomics Platform"/>
            <consortium name="The Broad Institute Genome Sequencing Center for Infectious Disease"/>
            <person name="Wu L."/>
            <person name="Ma J."/>
        </authorList>
    </citation>
    <scope>NUCLEOTIDE SEQUENCE [LARGE SCALE GENOMIC DNA]</scope>
    <source>
        <strain evidence="2">CCM 7224</strain>
    </source>
</reference>
<sequence length="34" mass="3637">MTMHAEQCPRCGGVLAVSQDGWKICHSCGYSSPP</sequence>
<protein>
    <submittedName>
        <fullName evidence="1">NADH pyrophosphatase zinc ribbon domain-containing protein</fullName>
    </submittedName>
</protein>
<keyword evidence="2" id="KW-1185">Reference proteome</keyword>
<accession>A0ABV9V081</accession>
<dbReference type="EMBL" id="JBHSIZ010000054">
    <property type="protein sequence ID" value="MFC4961787.1"/>
    <property type="molecule type" value="Genomic_DNA"/>
</dbReference>
<dbReference type="Proteomes" id="UP001595834">
    <property type="component" value="Unassembled WGS sequence"/>
</dbReference>
<evidence type="ECO:0000313" key="2">
    <source>
        <dbReference type="Proteomes" id="UP001595834"/>
    </source>
</evidence>
<gene>
    <name evidence="1" type="ORF">ACFPFX_36465</name>
</gene>
<name>A0ABV9V081_9ACTN</name>